<protein>
    <recommendedName>
        <fullName evidence="3">Nuclear transport factor 2 family protein</fullName>
    </recommendedName>
</protein>
<dbReference type="Proteomes" id="UP000220157">
    <property type="component" value="Unassembled WGS sequence"/>
</dbReference>
<dbReference type="InterPro" id="IPR032710">
    <property type="entry name" value="NTF2-like_dom_sf"/>
</dbReference>
<accession>A0A2A7ADE2</accession>
<comment type="caution">
    <text evidence="1">The sequence shown here is derived from an EMBL/GenBank/DDBJ whole genome shotgun (WGS) entry which is preliminary data.</text>
</comment>
<organism evidence="1 2">
    <name type="scientific">Faecalibacterium prausnitzii</name>
    <dbReference type="NCBI Taxonomy" id="853"/>
    <lineage>
        <taxon>Bacteria</taxon>
        <taxon>Bacillati</taxon>
        <taxon>Bacillota</taxon>
        <taxon>Clostridia</taxon>
        <taxon>Eubacteriales</taxon>
        <taxon>Oscillospiraceae</taxon>
        <taxon>Faecalibacterium</taxon>
    </lineage>
</organism>
<gene>
    <name evidence="1" type="ORF">CGS56_01280</name>
</gene>
<name>A0A2A7ADE2_9FIRM</name>
<reference evidence="1 2" key="1">
    <citation type="journal article" date="2017" name="Front. Microbiol.">
        <title>New Insights into the Diversity of the Genus Faecalibacterium.</title>
        <authorList>
            <person name="Benevides L."/>
            <person name="Burman S."/>
            <person name="Martin R."/>
            <person name="Robert V."/>
            <person name="Thomas M."/>
            <person name="Miquel S."/>
            <person name="Chain F."/>
            <person name="Sokol H."/>
            <person name="Bermudez-Humaran L.G."/>
            <person name="Morrison M."/>
            <person name="Langella P."/>
            <person name="Azevedo V.A."/>
            <person name="Chatel J.M."/>
            <person name="Soares S."/>
        </authorList>
    </citation>
    <scope>NUCLEOTIDE SEQUENCE [LARGE SCALE GENOMIC DNA]</scope>
    <source>
        <strain evidence="1 2">CNCM I 4573</strain>
    </source>
</reference>
<sequence>MDINAYWKAALSQQPEEMKVFFHKDAFVNWHNTNEHFTVNEFIKANCEYPGDWDGEIERIEKFSDLIITVVHVYSGDRKISCHVTSFIKIKDGKIAFIDEYWGDDGTTPQWRLDKHIGTPIR</sequence>
<dbReference type="RefSeq" id="WP_097784786.1">
    <property type="nucleotide sequence ID" value="NZ_NMTW01000007.1"/>
</dbReference>
<proteinExistence type="predicted"/>
<dbReference type="Gene3D" id="3.10.450.50">
    <property type="match status" value="1"/>
</dbReference>
<evidence type="ECO:0000313" key="2">
    <source>
        <dbReference type="Proteomes" id="UP000220157"/>
    </source>
</evidence>
<dbReference type="AlphaFoldDB" id="A0A2A7ADE2"/>
<dbReference type="EMBL" id="NMTW01000007">
    <property type="protein sequence ID" value="PDX77053.1"/>
    <property type="molecule type" value="Genomic_DNA"/>
</dbReference>
<evidence type="ECO:0000313" key="1">
    <source>
        <dbReference type="EMBL" id="PDX77053.1"/>
    </source>
</evidence>
<evidence type="ECO:0008006" key="3">
    <source>
        <dbReference type="Google" id="ProtNLM"/>
    </source>
</evidence>
<dbReference type="SUPFAM" id="SSF54427">
    <property type="entry name" value="NTF2-like"/>
    <property type="match status" value="1"/>
</dbReference>